<keyword evidence="3" id="KW-1185">Reference proteome</keyword>
<accession>A0ABD3VPZ6</accession>
<dbReference type="AlphaFoldDB" id="A0ABD3VPZ6"/>
<feature type="transmembrane region" description="Helical" evidence="1">
    <location>
        <begin position="7"/>
        <end position="27"/>
    </location>
</feature>
<evidence type="ECO:0000256" key="1">
    <source>
        <dbReference type="SAM" id="Phobius"/>
    </source>
</evidence>
<protein>
    <submittedName>
        <fullName evidence="2">Uncharacterized protein</fullName>
    </submittedName>
</protein>
<dbReference type="EMBL" id="JBJQND010000010">
    <property type="protein sequence ID" value="KAL3863547.1"/>
    <property type="molecule type" value="Genomic_DNA"/>
</dbReference>
<keyword evidence="1" id="KW-0472">Membrane</keyword>
<sequence>MRKFVRLFLYFSLWLALSLGAVLLNIINVDWSHNSFVKGIVVVIFLSVIQCSVLEITVQAIATLIMGRKCNEAEKAPADQLTVVLNYNLLATSKEHIDECFETMYKGYMDNLGPNVSAVLVSATNDEELKKYELEKRNAYKNIIYKELYNEGLAFSMRNYESIDPIRLNNVWQMYVHINPTVFIREHLHNICDKYVREFMVLHRVSRVLRKCGQYQDLMLLSEGNYEAYTYCDTEYYGKSARPYGQPLFHASDDVINIFERKFDYTLVLDADNGLPSGSVSELIQIAAAHPDRAIIQPAIKLRCKPDDTIFMHLQCIQQALYEPIANAVMAVFGQSRFFGKALIRNRAYIDNVIGTKDKLIERVLVDVLNHDAFVAAILKPLYVREVFLLEEPCYNYITWNIREMRRNRGEILLAMHSWPNTFGRIMRFLQRIIQGPSFNKTKVRTPSTLDFVSFYLAHLELRRMLMKPLLLLYIYIHCSVSLHYSYYSIIIVVFLVVVFPNLVTCSMKNYKGMLLETIVSISQFTPEAVVGTVRIFLSWMDHVVGTNESIPQRAVEDKIKLSNPFVSSLKHLWGYSLYALVQVIAVCLYFQTANPIVFMFWFVFLLPLYSGFTSLSSKLKRVGRPEEKNVNNIESVVIQLPNTSTERTKLMISTLTDISFKFNQCFSKCYKSKDVAEGGSKESI</sequence>
<comment type="caution">
    <text evidence="2">The sequence shown here is derived from an EMBL/GenBank/DDBJ whole genome shotgun (WGS) entry which is preliminary data.</text>
</comment>
<keyword evidence="1" id="KW-1133">Transmembrane helix</keyword>
<reference evidence="2 3" key="1">
    <citation type="submission" date="2024-11" db="EMBL/GenBank/DDBJ databases">
        <title>Chromosome-level genome assembly of the freshwater bivalve Anodonta woodiana.</title>
        <authorList>
            <person name="Chen X."/>
        </authorList>
    </citation>
    <scope>NUCLEOTIDE SEQUENCE [LARGE SCALE GENOMIC DNA]</scope>
    <source>
        <strain evidence="2">MN2024</strain>
        <tissue evidence="2">Gills</tissue>
    </source>
</reference>
<feature type="transmembrane region" description="Helical" evidence="1">
    <location>
        <begin position="489"/>
        <end position="506"/>
    </location>
</feature>
<evidence type="ECO:0000313" key="2">
    <source>
        <dbReference type="EMBL" id="KAL3863547.1"/>
    </source>
</evidence>
<name>A0ABD3VPZ6_SINWO</name>
<keyword evidence="1" id="KW-0812">Transmembrane</keyword>
<dbReference type="Proteomes" id="UP001634394">
    <property type="component" value="Unassembled WGS sequence"/>
</dbReference>
<evidence type="ECO:0000313" key="3">
    <source>
        <dbReference type="Proteomes" id="UP001634394"/>
    </source>
</evidence>
<feature type="transmembrane region" description="Helical" evidence="1">
    <location>
        <begin position="573"/>
        <end position="592"/>
    </location>
</feature>
<feature type="transmembrane region" description="Helical" evidence="1">
    <location>
        <begin position="598"/>
        <end position="616"/>
    </location>
</feature>
<proteinExistence type="predicted"/>
<feature type="transmembrane region" description="Helical" evidence="1">
    <location>
        <begin position="39"/>
        <end position="65"/>
    </location>
</feature>
<organism evidence="2 3">
    <name type="scientific">Sinanodonta woodiana</name>
    <name type="common">Chinese pond mussel</name>
    <name type="synonym">Anodonta woodiana</name>
    <dbReference type="NCBI Taxonomy" id="1069815"/>
    <lineage>
        <taxon>Eukaryota</taxon>
        <taxon>Metazoa</taxon>
        <taxon>Spiralia</taxon>
        <taxon>Lophotrochozoa</taxon>
        <taxon>Mollusca</taxon>
        <taxon>Bivalvia</taxon>
        <taxon>Autobranchia</taxon>
        <taxon>Heteroconchia</taxon>
        <taxon>Palaeoheterodonta</taxon>
        <taxon>Unionida</taxon>
        <taxon>Unionoidea</taxon>
        <taxon>Unionidae</taxon>
        <taxon>Unioninae</taxon>
        <taxon>Sinanodonta</taxon>
    </lineage>
</organism>
<gene>
    <name evidence="2" type="ORF">ACJMK2_005298</name>
</gene>